<dbReference type="Proteomes" id="UP001497480">
    <property type="component" value="Unassembled WGS sequence"/>
</dbReference>
<protein>
    <submittedName>
        <fullName evidence="2">Uncharacterized protein</fullName>
    </submittedName>
</protein>
<evidence type="ECO:0000256" key="1">
    <source>
        <dbReference type="SAM" id="Phobius"/>
    </source>
</evidence>
<dbReference type="AlphaFoldDB" id="A0AAV1X098"/>
<reference evidence="2 3" key="1">
    <citation type="submission" date="2024-03" db="EMBL/GenBank/DDBJ databases">
        <authorList>
            <person name="Martinez-Hernandez J."/>
        </authorList>
    </citation>
    <scope>NUCLEOTIDE SEQUENCE [LARGE SCALE GENOMIC DNA]</scope>
</reference>
<dbReference type="EMBL" id="CAXHTB010000011">
    <property type="protein sequence ID" value="CAL0314983.1"/>
    <property type="molecule type" value="Genomic_DNA"/>
</dbReference>
<keyword evidence="3" id="KW-1185">Reference proteome</keyword>
<organism evidence="2 3">
    <name type="scientific">Lupinus luteus</name>
    <name type="common">European yellow lupine</name>
    <dbReference type="NCBI Taxonomy" id="3873"/>
    <lineage>
        <taxon>Eukaryota</taxon>
        <taxon>Viridiplantae</taxon>
        <taxon>Streptophyta</taxon>
        <taxon>Embryophyta</taxon>
        <taxon>Tracheophyta</taxon>
        <taxon>Spermatophyta</taxon>
        <taxon>Magnoliopsida</taxon>
        <taxon>eudicotyledons</taxon>
        <taxon>Gunneridae</taxon>
        <taxon>Pentapetalae</taxon>
        <taxon>rosids</taxon>
        <taxon>fabids</taxon>
        <taxon>Fabales</taxon>
        <taxon>Fabaceae</taxon>
        <taxon>Papilionoideae</taxon>
        <taxon>50 kb inversion clade</taxon>
        <taxon>genistoids sensu lato</taxon>
        <taxon>core genistoids</taxon>
        <taxon>Genisteae</taxon>
        <taxon>Lupinus</taxon>
    </lineage>
</organism>
<evidence type="ECO:0000313" key="2">
    <source>
        <dbReference type="EMBL" id="CAL0314983.1"/>
    </source>
</evidence>
<gene>
    <name evidence="2" type="ORF">LLUT_LOCUS16043</name>
</gene>
<proteinExistence type="predicted"/>
<feature type="transmembrane region" description="Helical" evidence="1">
    <location>
        <begin position="7"/>
        <end position="28"/>
    </location>
</feature>
<name>A0AAV1X098_LUPLU</name>
<keyword evidence="1" id="KW-0472">Membrane</keyword>
<keyword evidence="1" id="KW-1133">Transmembrane helix</keyword>
<sequence length="190" mass="20993">MAFFAELSIHIYIIILGAYVPLIVLIICRAGRLRGENKSNGRGYSHYALTRRAGKKDVMSVSALIRLQCIPIHSLCVGKAKPSALHCRGKGDTVPKGWLVLVTETDTDKARPSEIRSLRTFFLDMDQAPTSFLALARKRSRSPPTNKIGECIKSTSFIDGRVPTGYAVDLIRPTHVKVFRHLNVGSAFIS</sequence>
<comment type="caution">
    <text evidence="2">The sequence shown here is derived from an EMBL/GenBank/DDBJ whole genome shotgun (WGS) entry which is preliminary data.</text>
</comment>
<accession>A0AAV1X098</accession>
<keyword evidence="1" id="KW-0812">Transmembrane</keyword>
<evidence type="ECO:0000313" key="3">
    <source>
        <dbReference type="Proteomes" id="UP001497480"/>
    </source>
</evidence>